<organism evidence="1 2">
    <name type="scientific">Cytobacillus spartinae</name>
    <dbReference type="NCBI Taxonomy" id="3299023"/>
    <lineage>
        <taxon>Bacteria</taxon>
        <taxon>Bacillati</taxon>
        <taxon>Bacillota</taxon>
        <taxon>Bacilli</taxon>
        <taxon>Bacillales</taxon>
        <taxon>Bacillaceae</taxon>
        <taxon>Cytobacillus</taxon>
    </lineage>
</organism>
<sequence>MNKNTVYQGKLELQQNTHRRYLEILKSFVETEENQEYFQKHGLISFEIIDVGDYFFYRIEEEHSFWLHRFERIIVDVFPELLSCCKRKGKRWKLLKL</sequence>
<evidence type="ECO:0000313" key="2">
    <source>
        <dbReference type="Proteomes" id="UP001601059"/>
    </source>
</evidence>
<name>A0ABW6KAG6_9BACI</name>
<dbReference type="Proteomes" id="UP001601059">
    <property type="component" value="Unassembled WGS sequence"/>
</dbReference>
<dbReference type="EMBL" id="JBIACK010000004">
    <property type="protein sequence ID" value="MFE8701191.1"/>
    <property type="molecule type" value="Genomic_DNA"/>
</dbReference>
<protein>
    <submittedName>
        <fullName evidence="1">Uncharacterized protein</fullName>
    </submittedName>
</protein>
<reference evidence="1 2" key="1">
    <citation type="submission" date="2024-08" db="EMBL/GenBank/DDBJ databases">
        <title>Two novel Cytobacillus novel species.</title>
        <authorList>
            <person name="Liu G."/>
        </authorList>
    </citation>
    <scope>NUCLEOTIDE SEQUENCE [LARGE SCALE GENOMIC DNA]</scope>
    <source>
        <strain evidence="1 2">FJAT-54145</strain>
    </source>
</reference>
<keyword evidence="2" id="KW-1185">Reference proteome</keyword>
<accession>A0ABW6KAG6</accession>
<gene>
    <name evidence="1" type="ORF">ACFYKX_11350</name>
</gene>
<evidence type="ECO:0000313" key="1">
    <source>
        <dbReference type="EMBL" id="MFE8701191.1"/>
    </source>
</evidence>
<comment type="caution">
    <text evidence="1">The sequence shown here is derived from an EMBL/GenBank/DDBJ whole genome shotgun (WGS) entry which is preliminary data.</text>
</comment>
<dbReference type="RefSeq" id="WP_389361091.1">
    <property type="nucleotide sequence ID" value="NZ_JBIACK010000004.1"/>
</dbReference>
<proteinExistence type="predicted"/>